<keyword evidence="4 8" id="KW-0808">Transferase</keyword>
<evidence type="ECO:0000256" key="8">
    <source>
        <dbReference type="HAMAP-Rule" id="MF_00772"/>
    </source>
</evidence>
<dbReference type="EC" id="2.1.1.63" evidence="8"/>
<dbReference type="PANTHER" id="PTHR10815:SF13">
    <property type="entry name" value="METHYLATED-DNA--PROTEIN-CYSTEINE METHYLTRANSFERASE"/>
    <property type="match status" value="1"/>
</dbReference>
<evidence type="ECO:0000256" key="4">
    <source>
        <dbReference type="ARBA" id="ARBA00022679"/>
    </source>
</evidence>
<name>A0ABT4LJC8_9PROT</name>
<evidence type="ECO:0000256" key="5">
    <source>
        <dbReference type="ARBA" id="ARBA00022763"/>
    </source>
</evidence>
<dbReference type="SUPFAM" id="SSF53155">
    <property type="entry name" value="Methylated DNA-protein cysteine methyltransferase domain"/>
    <property type="match status" value="1"/>
</dbReference>
<evidence type="ECO:0000259" key="10">
    <source>
        <dbReference type="Pfam" id="PF02870"/>
    </source>
</evidence>
<comment type="function">
    <text evidence="8">Involved in the cellular defense against the biological effects of O6-methylguanine (O6-MeG) and O4-methylthymine (O4-MeT) in DNA. Repairs the methylated nucleobase in DNA by stoichiometrically transferring the methyl group to a cysteine residue in the enzyme. This is a suicide reaction: the enzyme is irreversibly inactivated.</text>
</comment>
<feature type="domain" description="Methylguanine DNA methyltransferase ribonuclease-like" evidence="10">
    <location>
        <begin position="6"/>
        <end position="66"/>
    </location>
</feature>
<gene>
    <name evidence="11" type="ORF">O4H49_10340</name>
</gene>
<dbReference type="Pfam" id="PF01035">
    <property type="entry name" value="DNA_binding_1"/>
    <property type="match status" value="1"/>
</dbReference>
<sequence length="164" mass="17840">MHQLSFSSPQGYLDIAEEDGKIVSLTWLNESDELHRDETALLLECEKQILEYFHGKRQGFDDIPLNPKGTSFQKNVWDALYRIPYASLKTYGDIAREVGSVARAVGGACGANPIPIIIPCHRIIAGNKGLGGFSGGKGTSSKLELLALEGVKIFEENQPALPGL</sequence>
<organism evidence="11 12">
    <name type="scientific">Kiloniella laminariae</name>
    <dbReference type="NCBI Taxonomy" id="454162"/>
    <lineage>
        <taxon>Bacteria</taxon>
        <taxon>Pseudomonadati</taxon>
        <taxon>Pseudomonadota</taxon>
        <taxon>Alphaproteobacteria</taxon>
        <taxon>Rhodospirillales</taxon>
        <taxon>Kiloniellaceae</taxon>
        <taxon>Kiloniella</taxon>
    </lineage>
</organism>
<comment type="subcellular location">
    <subcellularLocation>
        <location evidence="8">Cytoplasm</location>
    </subcellularLocation>
</comment>
<dbReference type="PANTHER" id="PTHR10815">
    <property type="entry name" value="METHYLATED-DNA--PROTEIN-CYSTEINE METHYLTRANSFERASE"/>
    <property type="match status" value="1"/>
</dbReference>
<dbReference type="Pfam" id="PF02870">
    <property type="entry name" value="Methyltransf_1N"/>
    <property type="match status" value="1"/>
</dbReference>
<evidence type="ECO:0000256" key="6">
    <source>
        <dbReference type="ARBA" id="ARBA00023204"/>
    </source>
</evidence>
<protein>
    <recommendedName>
        <fullName evidence="8">Methylated-DNA--protein-cysteine methyltransferase</fullName>
        <ecNumber evidence="8">2.1.1.63</ecNumber>
    </recommendedName>
    <alternativeName>
        <fullName evidence="8">6-O-methylguanine-DNA methyltransferase</fullName>
        <shortName evidence="8">MGMT</shortName>
    </alternativeName>
    <alternativeName>
        <fullName evidence="8">O-6-methylguanine-DNA-alkyltransferase</fullName>
    </alternativeName>
</protein>
<dbReference type="InterPro" id="IPR014048">
    <property type="entry name" value="MethylDNA_cys_MeTrfase_DNA-bd"/>
</dbReference>
<dbReference type="CDD" id="cd06445">
    <property type="entry name" value="ATase"/>
    <property type="match status" value="1"/>
</dbReference>
<comment type="catalytic activity">
    <reaction evidence="7 8">
        <text>a 6-O-methyl-2'-deoxyguanosine in DNA + L-cysteinyl-[protein] = S-methyl-L-cysteinyl-[protein] + a 2'-deoxyguanosine in DNA</text>
        <dbReference type="Rhea" id="RHEA:24000"/>
        <dbReference type="Rhea" id="RHEA-COMP:10131"/>
        <dbReference type="Rhea" id="RHEA-COMP:10132"/>
        <dbReference type="Rhea" id="RHEA-COMP:11367"/>
        <dbReference type="Rhea" id="RHEA-COMP:11368"/>
        <dbReference type="ChEBI" id="CHEBI:29950"/>
        <dbReference type="ChEBI" id="CHEBI:82612"/>
        <dbReference type="ChEBI" id="CHEBI:85445"/>
        <dbReference type="ChEBI" id="CHEBI:85448"/>
        <dbReference type="EC" id="2.1.1.63"/>
    </reaction>
</comment>
<dbReference type="PROSITE" id="PS00374">
    <property type="entry name" value="MGMT"/>
    <property type="match status" value="1"/>
</dbReference>
<dbReference type="EMBL" id="JAPWGY010000003">
    <property type="protein sequence ID" value="MCZ4281177.1"/>
    <property type="molecule type" value="Genomic_DNA"/>
</dbReference>
<dbReference type="InterPro" id="IPR023546">
    <property type="entry name" value="MGMT"/>
</dbReference>
<comment type="similarity">
    <text evidence="8">Belongs to the MGMT family.</text>
</comment>
<evidence type="ECO:0000256" key="3">
    <source>
        <dbReference type="ARBA" id="ARBA00022603"/>
    </source>
</evidence>
<evidence type="ECO:0000256" key="1">
    <source>
        <dbReference type="ARBA" id="ARBA00001286"/>
    </source>
</evidence>
<keyword evidence="2 8" id="KW-0963">Cytoplasm</keyword>
<dbReference type="Proteomes" id="UP001069802">
    <property type="component" value="Unassembled WGS sequence"/>
</dbReference>
<evidence type="ECO:0000259" key="9">
    <source>
        <dbReference type="Pfam" id="PF01035"/>
    </source>
</evidence>
<proteinExistence type="inferred from homology"/>
<feature type="domain" description="Methylated-DNA-[protein]-cysteine S-methyltransferase DNA binding" evidence="9">
    <location>
        <begin position="71"/>
        <end position="151"/>
    </location>
</feature>
<comment type="caution">
    <text evidence="11">The sequence shown here is derived from an EMBL/GenBank/DDBJ whole genome shotgun (WGS) entry which is preliminary data.</text>
</comment>
<dbReference type="InterPro" id="IPR036217">
    <property type="entry name" value="MethylDNA_cys_MeTrfase_DNAb"/>
</dbReference>
<dbReference type="InterPro" id="IPR036388">
    <property type="entry name" value="WH-like_DNA-bd_sf"/>
</dbReference>
<keyword evidence="5 8" id="KW-0227">DNA damage</keyword>
<evidence type="ECO:0000313" key="11">
    <source>
        <dbReference type="EMBL" id="MCZ4281177.1"/>
    </source>
</evidence>
<dbReference type="NCBIfam" id="TIGR00589">
    <property type="entry name" value="ogt"/>
    <property type="match status" value="1"/>
</dbReference>
<dbReference type="HAMAP" id="MF_00772">
    <property type="entry name" value="OGT"/>
    <property type="match status" value="1"/>
</dbReference>
<dbReference type="InterPro" id="IPR036631">
    <property type="entry name" value="MGMT_N_sf"/>
</dbReference>
<dbReference type="InterPro" id="IPR001497">
    <property type="entry name" value="MethylDNA_cys_MeTrfase_AS"/>
</dbReference>
<feature type="active site" description="Nucleophile; methyl group acceptor" evidence="8">
    <location>
        <position position="120"/>
    </location>
</feature>
<comment type="miscellaneous">
    <text evidence="8">This enzyme catalyzes only one turnover and therefore is not strictly catalytic. According to one definition, an enzyme is a biocatalyst that acts repeatedly and over many reaction cycles.</text>
</comment>
<evidence type="ECO:0000256" key="2">
    <source>
        <dbReference type="ARBA" id="ARBA00022490"/>
    </source>
</evidence>
<accession>A0ABT4LJC8</accession>
<dbReference type="Gene3D" id="1.10.10.10">
    <property type="entry name" value="Winged helix-like DNA-binding domain superfamily/Winged helix DNA-binding domain"/>
    <property type="match status" value="1"/>
</dbReference>
<keyword evidence="6 8" id="KW-0234">DNA repair</keyword>
<evidence type="ECO:0000256" key="7">
    <source>
        <dbReference type="ARBA" id="ARBA00049348"/>
    </source>
</evidence>
<keyword evidence="3 8" id="KW-0489">Methyltransferase</keyword>
<dbReference type="SUPFAM" id="SSF46767">
    <property type="entry name" value="Methylated DNA-protein cysteine methyltransferase, C-terminal domain"/>
    <property type="match status" value="1"/>
</dbReference>
<dbReference type="RefSeq" id="WP_269423352.1">
    <property type="nucleotide sequence ID" value="NZ_JAPWGY010000003.1"/>
</dbReference>
<reference evidence="11" key="1">
    <citation type="submission" date="2022-12" db="EMBL/GenBank/DDBJ databases">
        <title>Bacterial isolates from different developmental stages of Nematostella vectensis.</title>
        <authorList>
            <person name="Fraune S."/>
        </authorList>
    </citation>
    <scope>NUCLEOTIDE SEQUENCE</scope>
    <source>
        <strain evidence="11">G21630-S1</strain>
    </source>
</reference>
<dbReference type="InterPro" id="IPR008332">
    <property type="entry name" value="MethylG_MeTrfase_N"/>
</dbReference>
<dbReference type="Gene3D" id="3.30.160.70">
    <property type="entry name" value="Methylated DNA-protein cysteine methyltransferase domain"/>
    <property type="match status" value="1"/>
</dbReference>
<evidence type="ECO:0000313" key="12">
    <source>
        <dbReference type="Proteomes" id="UP001069802"/>
    </source>
</evidence>
<keyword evidence="12" id="KW-1185">Reference proteome</keyword>
<comment type="catalytic activity">
    <reaction evidence="1 8">
        <text>a 4-O-methyl-thymidine in DNA + L-cysteinyl-[protein] = a thymidine in DNA + S-methyl-L-cysteinyl-[protein]</text>
        <dbReference type="Rhea" id="RHEA:53428"/>
        <dbReference type="Rhea" id="RHEA-COMP:10131"/>
        <dbReference type="Rhea" id="RHEA-COMP:10132"/>
        <dbReference type="Rhea" id="RHEA-COMP:13555"/>
        <dbReference type="Rhea" id="RHEA-COMP:13556"/>
        <dbReference type="ChEBI" id="CHEBI:29950"/>
        <dbReference type="ChEBI" id="CHEBI:82612"/>
        <dbReference type="ChEBI" id="CHEBI:137386"/>
        <dbReference type="ChEBI" id="CHEBI:137387"/>
        <dbReference type="EC" id="2.1.1.63"/>
    </reaction>
</comment>